<dbReference type="RefSeq" id="WP_074489110.1">
    <property type="nucleotide sequence ID" value="NZ_FPAM01000030.1"/>
</dbReference>
<dbReference type="EMBL" id="MPPL01000001">
    <property type="protein sequence ID" value="OKS86414.1"/>
    <property type="molecule type" value="Genomic_DNA"/>
</dbReference>
<proteinExistence type="predicted"/>
<keyword evidence="4" id="KW-1185">Reference proteome</keyword>
<accession>A0A1Q5ZXB3</accession>
<dbReference type="OrthoDB" id="1118393at2"/>
<name>A0A1Q5ZXB3_9SPHI</name>
<feature type="domain" description="HTH LytTR-type" evidence="2">
    <location>
        <begin position="185"/>
        <end position="294"/>
    </location>
</feature>
<evidence type="ECO:0000313" key="4">
    <source>
        <dbReference type="Proteomes" id="UP000186720"/>
    </source>
</evidence>
<dbReference type="PANTHER" id="PTHR37299:SF1">
    <property type="entry name" value="STAGE 0 SPORULATION PROTEIN A HOMOLOG"/>
    <property type="match status" value="1"/>
</dbReference>
<comment type="caution">
    <text evidence="3">The sequence shown here is derived from an EMBL/GenBank/DDBJ whole genome shotgun (WGS) entry which is preliminary data.</text>
</comment>
<feature type="transmembrane region" description="Helical" evidence="1">
    <location>
        <begin position="25"/>
        <end position="43"/>
    </location>
</feature>
<sequence>MPFDIKHEQLFKEIDYPLRYRPENLVKSTGVLFGILFIFLMLFKPFGVYAPEQKINYFIICFLHALSPALILCIYFSTLNHFRVINSNLKKWTLLQEYLHVALLLLLIGLSSFLMRDLIYSNPDNWSLRYLWEEIRNCYLAGCLFYFYLTFAAFYFRFKKVVAPADYLFPISCVTENIVVSEISIKTQVKQDDFSFMADHLLFAKADGNYVELTTNRHGIITTELKRITLKQFEAQIAVYPYFFRCHRAYLVNMTQIEKVSGNSQGYLLSFNAAENKIPVSRAQLNGFNSLYEQLRAA</sequence>
<organism evidence="3 4">
    <name type="scientific">Mucilaginibacter polytrichastri</name>
    <dbReference type="NCBI Taxonomy" id="1302689"/>
    <lineage>
        <taxon>Bacteria</taxon>
        <taxon>Pseudomonadati</taxon>
        <taxon>Bacteroidota</taxon>
        <taxon>Sphingobacteriia</taxon>
        <taxon>Sphingobacteriales</taxon>
        <taxon>Sphingobacteriaceae</taxon>
        <taxon>Mucilaginibacter</taxon>
    </lineage>
</organism>
<reference evidence="3 4" key="1">
    <citation type="submission" date="2016-11" db="EMBL/GenBank/DDBJ databases">
        <title>Whole Genome Sequencing of Mucilaginibacter polytrichastri RG4-7(T) isolated from the moss sample.</title>
        <authorList>
            <person name="Li Y."/>
        </authorList>
    </citation>
    <scope>NUCLEOTIDE SEQUENCE [LARGE SCALE GENOMIC DNA]</scope>
    <source>
        <strain evidence="3 4">RG4-7</strain>
    </source>
</reference>
<dbReference type="GO" id="GO:0003677">
    <property type="term" value="F:DNA binding"/>
    <property type="evidence" value="ECO:0007669"/>
    <property type="project" value="InterPro"/>
</dbReference>
<dbReference type="GO" id="GO:0000156">
    <property type="term" value="F:phosphorelay response regulator activity"/>
    <property type="evidence" value="ECO:0007669"/>
    <property type="project" value="InterPro"/>
</dbReference>
<dbReference type="Gene3D" id="2.40.50.1020">
    <property type="entry name" value="LytTr DNA-binding domain"/>
    <property type="match status" value="1"/>
</dbReference>
<dbReference type="STRING" id="1302689.RG47T_1870"/>
<dbReference type="PANTHER" id="PTHR37299">
    <property type="entry name" value="TRANSCRIPTIONAL REGULATOR-RELATED"/>
    <property type="match status" value="1"/>
</dbReference>
<evidence type="ECO:0000259" key="2">
    <source>
        <dbReference type="PROSITE" id="PS50930"/>
    </source>
</evidence>
<keyword evidence="1" id="KW-0472">Membrane</keyword>
<dbReference type="PROSITE" id="PS50930">
    <property type="entry name" value="HTH_LYTTR"/>
    <property type="match status" value="1"/>
</dbReference>
<dbReference type="InterPro" id="IPR007492">
    <property type="entry name" value="LytTR_DNA-bd_dom"/>
</dbReference>
<dbReference type="Proteomes" id="UP000186720">
    <property type="component" value="Unassembled WGS sequence"/>
</dbReference>
<dbReference type="Pfam" id="PF04397">
    <property type="entry name" value="LytTR"/>
    <property type="match status" value="1"/>
</dbReference>
<keyword evidence="1" id="KW-1133">Transmembrane helix</keyword>
<feature type="transmembrane region" description="Helical" evidence="1">
    <location>
        <begin position="139"/>
        <end position="158"/>
    </location>
</feature>
<evidence type="ECO:0000256" key="1">
    <source>
        <dbReference type="SAM" id="Phobius"/>
    </source>
</evidence>
<dbReference type="InterPro" id="IPR046947">
    <property type="entry name" value="LytR-like"/>
</dbReference>
<dbReference type="SMART" id="SM00850">
    <property type="entry name" value="LytTR"/>
    <property type="match status" value="1"/>
</dbReference>
<keyword evidence="1" id="KW-0812">Transmembrane</keyword>
<dbReference type="AlphaFoldDB" id="A0A1Q5ZXB3"/>
<feature type="transmembrane region" description="Helical" evidence="1">
    <location>
        <begin position="55"/>
        <end position="77"/>
    </location>
</feature>
<feature type="transmembrane region" description="Helical" evidence="1">
    <location>
        <begin position="98"/>
        <end position="119"/>
    </location>
</feature>
<evidence type="ECO:0000313" key="3">
    <source>
        <dbReference type="EMBL" id="OKS86414.1"/>
    </source>
</evidence>
<protein>
    <recommendedName>
        <fullName evidence="2">HTH LytTR-type domain-containing protein</fullName>
    </recommendedName>
</protein>
<gene>
    <name evidence="3" type="ORF">RG47T_1870</name>
</gene>